<dbReference type="InterPro" id="IPR013785">
    <property type="entry name" value="Aldolase_TIM"/>
</dbReference>
<comment type="subunit">
    <text evidence="7 8">Homodimer.</text>
</comment>
<feature type="binding site" evidence="7">
    <location>
        <position position="175"/>
    </location>
    <ligand>
        <name>substrate</name>
    </ligand>
</feature>
<dbReference type="NCBIfam" id="TIGR00419">
    <property type="entry name" value="tim"/>
    <property type="match status" value="1"/>
</dbReference>
<dbReference type="KEGG" id="nti:DNFV4_01380"/>
<feature type="binding site" evidence="7">
    <location>
        <begin position="238"/>
        <end position="239"/>
    </location>
    <ligand>
        <name>substrate</name>
    </ligand>
</feature>
<feature type="binding site" evidence="7">
    <location>
        <begin position="9"/>
        <end position="11"/>
    </location>
    <ligand>
        <name>substrate</name>
    </ligand>
</feature>
<reference evidence="9" key="1">
    <citation type="submission" date="2022-10" db="EMBL/GenBank/DDBJ databases">
        <authorList>
            <person name="Koch H."/>
        </authorList>
    </citation>
    <scope>NUCLEOTIDE SEQUENCE</scope>
    <source>
        <strain evidence="9">DNF</strain>
    </source>
</reference>
<evidence type="ECO:0000256" key="6">
    <source>
        <dbReference type="ARBA" id="ARBA00023235"/>
    </source>
</evidence>
<dbReference type="PROSITE" id="PS00171">
    <property type="entry name" value="TIM_1"/>
    <property type="match status" value="1"/>
</dbReference>
<dbReference type="InterPro" id="IPR020861">
    <property type="entry name" value="Triosephosphate_isomerase_AS"/>
</dbReference>
<comment type="catalytic activity">
    <reaction evidence="7 8">
        <text>D-glyceraldehyde 3-phosphate = dihydroxyacetone phosphate</text>
        <dbReference type="Rhea" id="RHEA:18585"/>
        <dbReference type="ChEBI" id="CHEBI:57642"/>
        <dbReference type="ChEBI" id="CHEBI:59776"/>
        <dbReference type="EC" id="5.3.1.1"/>
    </reaction>
</comment>
<dbReference type="EC" id="5.3.1.1" evidence="7 8"/>
<dbReference type="InterPro" id="IPR022896">
    <property type="entry name" value="TrioseP_Isoase_bac/euk"/>
</dbReference>
<dbReference type="CDD" id="cd00311">
    <property type="entry name" value="TIM"/>
    <property type="match status" value="1"/>
</dbReference>
<comment type="subcellular location">
    <subcellularLocation>
        <location evidence="7 8">Cytoplasm</location>
    </subcellularLocation>
</comment>
<dbReference type="RefSeq" id="WP_289267915.1">
    <property type="nucleotide sequence ID" value="NZ_OX365700.1"/>
</dbReference>
<dbReference type="PANTHER" id="PTHR21139:SF42">
    <property type="entry name" value="TRIOSEPHOSPHATE ISOMERASE"/>
    <property type="match status" value="1"/>
</dbReference>
<name>A0AA86MXP5_9BACT</name>
<organism evidence="9 10">
    <name type="scientific">Nitrospira tepida</name>
    <dbReference type="NCBI Taxonomy" id="2973512"/>
    <lineage>
        <taxon>Bacteria</taxon>
        <taxon>Pseudomonadati</taxon>
        <taxon>Nitrospirota</taxon>
        <taxon>Nitrospiria</taxon>
        <taxon>Nitrospirales</taxon>
        <taxon>Nitrospiraceae</taxon>
        <taxon>Nitrospira</taxon>
    </lineage>
</organism>
<protein>
    <recommendedName>
        <fullName evidence="7 8">Triosephosphate isomerase</fullName>
        <shortName evidence="7">TIM</shortName>
        <shortName evidence="7">TPI</shortName>
        <ecNumber evidence="7 8">5.3.1.1</ecNumber>
    </recommendedName>
    <alternativeName>
        <fullName evidence="7">Triose-phosphate isomerase</fullName>
    </alternativeName>
</protein>
<dbReference type="GO" id="GO:0019563">
    <property type="term" value="P:glycerol catabolic process"/>
    <property type="evidence" value="ECO:0007669"/>
    <property type="project" value="TreeGrafter"/>
</dbReference>
<dbReference type="GO" id="GO:0005829">
    <property type="term" value="C:cytosol"/>
    <property type="evidence" value="ECO:0007669"/>
    <property type="project" value="TreeGrafter"/>
</dbReference>
<evidence type="ECO:0000256" key="5">
    <source>
        <dbReference type="ARBA" id="ARBA00023152"/>
    </source>
</evidence>
<dbReference type="PROSITE" id="PS51440">
    <property type="entry name" value="TIM_2"/>
    <property type="match status" value="1"/>
</dbReference>
<evidence type="ECO:0000256" key="1">
    <source>
        <dbReference type="ARBA" id="ARBA00004680"/>
    </source>
</evidence>
<feature type="active site" description="Electrophile" evidence="7">
    <location>
        <position position="97"/>
    </location>
</feature>
<dbReference type="HAMAP" id="MF_00147_B">
    <property type="entry name" value="TIM_B"/>
    <property type="match status" value="1"/>
</dbReference>
<keyword evidence="6 7" id="KW-0413">Isomerase</keyword>
<dbReference type="GO" id="GO:0006096">
    <property type="term" value="P:glycolytic process"/>
    <property type="evidence" value="ECO:0007669"/>
    <property type="project" value="UniProtKB-UniRule"/>
</dbReference>
<dbReference type="Gene3D" id="3.20.20.70">
    <property type="entry name" value="Aldolase class I"/>
    <property type="match status" value="1"/>
</dbReference>
<dbReference type="GO" id="GO:0004807">
    <property type="term" value="F:triose-phosphate isomerase activity"/>
    <property type="evidence" value="ECO:0007669"/>
    <property type="project" value="UniProtKB-UniRule"/>
</dbReference>
<keyword evidence="5 7" id="KW-0324">Glycolysis</keyword>
<keyword evidence="10" id="KW-1185">Reference proteome</keyword>
<feature type="binding site" evidence="7">
    <location>
        <position position="217"/>
    </location>
    <ligand>
        <name>substrate</name>
    </ligand>
</feature>
<dbReference type="GO" id="GO:0006094">
    <property type="term" value="P:gluconeogenesis"/>
    <property type="evidence" value="ECO:0007669"/>
    <property type="project" value="UniProtKB-UniRule"/>
</dbReference>
<feature type="active site" description="Proton acceptor" evidence="7">
    <location>
        <position position="169"/>
    </location>
</feature>
<evidence type="ECO:0000256" key="4">
    <source>
        <dbReference type="ARBA" id="ARBA00022490"/>
    </source>
</evidence>
<keyword evidence="4 7" id="KW-0963">Cytoplasm</keyword>
<dbReference type="Proteomes" id="UP001179121">
    <property type="component" value="Chromosome"/>
</dbReference>
<keyword evidence="3 7" id="KW-0312">Gluconeogenesis</keyword>
<accession>A0AA86MXP5</accession>
<dbReference type="InterPro" id="IPR000652">
    <property type="entry name" value="Triosephosphate_isomerase"/>
</dbReference>
<evidence type="ECO:0000313" key="10">
    <source>
        <dbReference type="Proteomes" id="UP001179121"/>
    </source>
</evidence>
<dbReference type="EMBL" id="OX365700">
    <property type="protein sequence ID" value="CAI4030948.1"/>
    <property type="molecule type" value="Genomic_DNA"/>
</dbReference>
<sequence length="258" mass="27343">MARNLIVGNWKMNRTASEAPSLVTRLLELVPAQLPVEVVLAPPFTSIPAVAQLLAAANHRLSLGAQNAFWEDRGAYTGEVSVPMLADLGCRYVILGHSERRHLLGEQDEAVNKKVKAVLRHGLFPILCVGETLAERQHGQTEAVIRRQLDAGLDGVAGQELKNLTIAYEPVWAIGTGQAASVEQAAEVHRQIRSVIGAIGGMAAGGAEALRILYGGSVTAHNIGDLLSSREIDGALVGGACLDPEVFAKIINIAAEKS</sequence>
<evidence type="ECO:0000256" key="8">
    <source>
        <dbReference type="RuleBase" id="RU363013"/>
    </source>
</evidence>
<comment type="function">
    <text evidence="7">Involved in the gluconeogenesis. Catalyzes stereospecifically the conversion of dihydroxyacetone phosphate (DHAP) to D-glyceraldehyde-3-phosphate (G3P).</text>
</comment>
<evidence type="ECO:0000313" key="9">
    <source>
        <dbReference type="EMBL" id="CAI4030948.1"/>
    </source>
</evidence>
<dbReference type="FunFam" id="3.20.20.70:FF:000016">
    <property type="entry name" value="Triosephosphate isomerase"/>
    <property type="match status" value="1"/>
</dbReference>
<dbReference type="SUPFAM" id="SSF51351">
    <property type="entry name" value="Triosephosphate isomerase (TIM)"/>
    <property type="match status" value="1"/>
</dbReference>
<dbReference type="Pfam" id="PF00121">
    <property type="entry name" value="TIM"/>
    <property type="match status" value="1"/>
</dbReference>
<dbReference type="GO" id="GO:0046166">
    <property type="term" value="P:glyceraldehyde-3-phosphate biosynthetic process"/>
    <property type="evidence" value="ECO:0007669"/>
    <property type="project" value="TreeGrafter"/>
</dbReference>
<evidence type="ECO:0000256" key="3">
    <source>
        <dbReference type="ARBA" id="ARBA00022432"/>
    </source>
</evidence>
<comment type="pathway">
    <text evidence="1 7 8">Carbohydrate degradation; glycolysis; D-glyceraldehyde 3-phosphate from glycerone phosphate: step 1/1.</text>
</comment>
<comment type="pathway">
    <text evidence="7 8">Carbohydrate biosynthesis; gluconeogenesis.</text>
</comment>
<dbReference type="PANTHER" id="PTHR21139">
    <property type="entry name" value="TRIOSEPHOSPHATE ISOMERASE"/>
    <property type="match status" value="1"/>
</dbReference>
<evidence type="ECO:0000256" key="7">
    <source>
        <dbReference type="HAMAP-Rule" id="MF_00147"/>
    </source>
</evidence>
<comment type="similarity">
    <text evidence="2 7 8">Belongs to the triosephosphate isomerase family.</text>
</comment>
<proteinExistence type="inferred from homology"/>
<evidence type="ECO:0000256" key="2">
    <source>
        <dbReference type="ARBA" id="ARBA00007422"/>
    </source>
</evidence>
<dbReference type="AlphaFoldDB" id="A0AA86MXP5"/>
<dbReference type="InterPro" id="IPR035990">
    <property type="entry name" value="TIM_sf"/>
</dbReference>
<gene>
    <name evidence="7" type="primary">tpiA</name>
    <name evidence="9" type="ORF">DNFV4_01380</name>
</gene>